<accession>A0A506U534</accession>
<dbReference type="PANTHER" id="PTHR42779:SF1">
    <property type="entry name" value="PROTEIN YNJB"/>
    <property type="match status" value="1"/>
</dbReference>
<gene>
    <name evidence="3" type="ORF">FJU08_19680</name>
</gene>
<keyword evidence="2" id="KW-0732">Signal</keyword>
<feature type="chain" id="PRO_5021302068" evidence="2">
    <location>
        <begin position="22"/>
        <end position="368"/>
    </location>
</feature>
<dbReference type="AlphaFoldDB" id="A0A506U534"/>
<evidence type="ECO:0000256" key="2">
    <source>
        <dbReference type="SAM" id="SignalP"/>
    </source>
</evidence>
<keyword evidence="1" id="KW-0574">Periplasm</keyword>
<proteinExistence type="predicted"/>
<dbReference type="PANTHER" id="PTHR42779">
    <property type="entry name" value="PROTEIN YNJB"/>
    <property type="match status" value="1"/>
</dbReference>
<dbReference type="Gene3D" id="3.40.190.10">
    <property type="entry name" value="Periplasmic binding protein-like II"/>
    <property type="match status" value="2"/>
</dbReference>
<organism evidence="3 4">
    <name type="scientific">Martelella alba</name>
    <dbReference type="NCBI Taxonomy" id="2590451"/>
    <lineage>
        <taxon>Bacteria</taxon>
        <taxon>Pseudomonadati</taxon>
        <taxon>Pseudomonadota</taxon>
        <taxon>Alphaproteobacteria</taxon>
        <taxon>Hyphomicrobiales</taxon>
        <taxon>Aurantimonadaceae</taxon>
        <taxon>Martelella</taxon>
    </lineage>
</organism>
<feature type="signal peptide" evidence="2">
    <location>
        <begin position="1"/>
        <end position="21"/>
    </location>
</feature>
<comment type="caution">
    <text evidence="3">The sequence shown here is derived from an EMBL/GenBank/DDBJ whole genome shotgun (WGS) entry which is preliminary data.</text>
</comment>
<dbReference type="Proteomes" id="UP000318801">
    <property type="component" value="Unassembled WGS sequence"/>
</dbReference>
<reference evidence="3 4" key="1">
    <citation type="submission" date="2019-06" db="EMBL/GenBank/DDBJ databases">
        <authorList>
            <person name="Li M."/>
        </authorList>
    </citation>
    <scope>NUCLEOTIDE SEQUENCE [LARGE SCALE GENOMIC DNA]</scope>
    <source>
        <strain evidence="3 4">BGMRC2036</strain>
    </source>
</reference>
<dbReference type="OrthoDB" id="3239593at2"/>
<protein>
    <submittedName>
        <fullName evidence="3">Extracellular solute-binding protein</fullName>
    </submittedName>
</protein>
<name>A0A506U534_9HYPH</name>
<dbReference type="Pfam" id="PF13416">
    <property type="entry name" value="SBP_bac_8"/>
    <property type="match status" value="1"/>
</dbReference>
<keyword evidence="4" id="KW-1185">Reference proteome</keyword>
<dbReference type="RefSeq" id="WP_141150759.1">
    <property type="nucleotide sequence ID" value="NZ_VHLG01000016.1"/>
</dbReference>
<evidence type="ECO:0000256" key="1">
    <source>
        <dbReference type="ARBA" id="ARBA00022764"/>
    </source>
</evidence>
<evidence type="ECO:0000313" key="4">
    <source>
        <dbReference type="Proteomes" id="UP000318801"/>
    </source>
</evidence>
<dbReference type="InterPro" id="IPR006059">
    <property type="entry name" value="SBP"/>
</dbReference>
<sequence length="368" mass="39677">MLKSLLLATAALAIGTTAALAEDLSAKSWDDITAQAKQEGELNWYVWYFQDDFRKAVAPFEEKYGIKVNIPAGGTASGNADKLLAASNADKGDIDVFAWGFDDMATLDYAKMFQKLSMLPEDAGRVGKVNAVDGDGYVLAYWGNQTGIAYDPAKVDAAELPQTPDDFAAFWQAHPGQFGFNYENGGSGPSFFKNVLRVISGDDFADGTVTDAKLSALEPGYDFFNKYADDYVITTSNADSIIRISDGELAMAPAWEDHLSSLQNSGEVRKDLKLYIPSMGMNGGGNGVALPVNAPHPAAAALFIAWLTSPETQTMFNTTFGTAPMNANADDSHALIPNSQRQYRVADGAQPFRKAVENGFVDNVILER</sequence>
<evidence type="ECO:0000313" key="3">
    <source>
        <dbReference type="EMBL" id="TPW27659.1"/>
    </source>
</evidence>
<dbReference type="EMBL" id="VHLG01000016">
    <property type="protein sequence ID" value="TPW27659.1"/>
    <property type="molecule type" value="Genomic_DNA"/>
</dbReference>
<dbReference type="SUPFAM" id="SSF53850">
    <property type="entry name" value="Periplasmic binding protein-like II"/>
    <property type="match status" value="1"/>
</dbReference>